<evidence type="ECO:0000313" key="1">
    <source>
        <dbReference type="EMBL" id="QHT25479.1"/>
    </source>
</evidence>
<accession>A0A6C0EB35</accession>
<proteinExistence type="predicted"/>
<dbReference type="AlphaFoldDB" id="A0A6C0EB35"/>
<dbReference type="EMBL" id="MN739768">
    <property type="protein sequence ID" value="QHT25479.1"/>
    <property type="molecule type" value="Genomic_DNA"/>
</dbReference>
<sequence>MFWKTILLNIVYYSNVCRITPYQLRYTSTINSKDINRKKMNLHSTTYDDDNEITNNLFDSKNDFFDSIRKAPFVNMKTYNSSFSKKAGYDERYDRIPDKASDNDVIMNLTKFYNDMKLLRELESNISYFTKINLINENDKSKNNNSTYSHDLLAGGLLRDW</sequence>
<organism evidence="1">
    <name type="scientific">viral metagenome</name>
    <dbReference type="NCBI Taxonomy" id="1070528"/>
    <lineage>
        <taxon>unclassified sequences</taxon>
        <taxon>metagenomes</taxon>
        <taxon>organismal metagenomes</taxon>
    </lineage>
</organism>
<name>A0A6C0EB35_9ZZZZ</name>
<protein>
    <submittedName>
        <fullName evidence="1">Uncharacterized protein</fullName>
    </submittedName>
</protein>
<reference evidence="1" key="1">
    <citation type="journal article" date="2020" name="Nature">
        <title>Giant virus diversity and host interactions through global metagenomics.</title>
        <authorList>
            <person name="Schulz F."/>
            <person name="Roux S."/>
            <person name="Paez-Espino D."/>
            <person name="Jungbluth S."/>
            <person name="Walsh D.A."/>
            <person name="Denef V.J."/>
            <person name="McMahon K.D."/>
            <person name="Konstantinidis K.T."/>
            <person name="Eloe-Fadrosh E.A."/>
            <person name="Kyrpides N.C."/>
            <person name="Woyke T."/>
        </authorList>
    </citation>
    <scope>NUCLEOTIDE SEQUENCE</scope>
    <source>
        <strain evidence="1">GVMAG-M-3300023179-152</strain>
    </source>
</reference>